<dbReference type="Proteomes" id="UP001443914">
    <property type="component" value="Unassembled WGS sequence"/>
</dbReference>
<reference evidence="2" key="1">
    <citation type="submission" date="2024-03" db="EMBL/GenBank/DDBJ databases">
        <title>WGS assembly of Saponaria officinalis var. Norfolk2.</title>
        <authorList>
            <person name="Jenkins J."/>
            <person name="Shu S."/>
            <person name="Grimwood J."/>
            <person name="Barry K."/>
            <person name="Goodstein D."/>
            <person name="Schmutz J."/>
            <person name="Leebens-Mack J."/>
            <person name="Osbourn A."/>
        </authorList>
    </citation>
    <scope>NUCLEOTIDE SEQUENCE [LARGE SCALE GENOMIC DNA]</scope>
    <source>
        <strain evidence="2">JIC</strain>
    </source>
</reference>
<accession>A0AAW1H2U7</accession>
<keyword evidence="3" id="KW-1185">Reference proteome</keyword>
<dbReference type="AlphaFoldDB" id="A0AAW1H2U7"/>
<evidence type="ECO:0000313" key="2">
    <source>
        <dbReference type="EMBL" id="KAK9670462.1"/>
    </source>
</evidence>
<dbReference type="EMBL" id="JBDFQZ010000013">
    <property type="protein sequence ID" value="KAK9670462.1"/>
    <property type="molecule type" value="Genomic_DNA"/>
</dbReference>
<sequence length="358" mass="38725">MGENNERRTVLGDVTNQSGNKGIQFDTRSLGSKPLSGSKRAAENTIDDSHLSKQVCVGLEKDRCFSEKCLKVVPPNKVGLSPLRGGKTYRLKTGSGDIKELSCSALDSIDLGEDRHLVSAVDLNDANKEGMVSGSCCEKNCREGGNECQGEETRGISDVGESDFTPEDGATQVLSDNGKSVGGDCVGCSWSDSVETSRVAESQETRSFGLERCTLFKGDGSNSSAAGVDLLKNCPCSFCTKVGYIWSDLQCQDVKGRMSTLAKSRKEVSNLVQKYTKETAASEAQGNSSTAPPLETDLKTMWKSLFQHMDNIYAAESSQLQSSFAVLKEVREDYKMNLEMINVTPADTQQCSSDDMKK</sequence>
<feature type="region of interest" description="Disordered" evidence="1">
    <location>
        <begin position="1"/>
        <end position="44"/>
    </location>
</feature>
<evidence type="ECO:0000313" key="3">
    <source>
        <dbReference type="Proteomes" id="UP001443914"/>
    </source>
</evidence>
<dbReference type="PANTHER" id="PTHR33924:SF1">
    <property type="entry name" value="DNA-DIRECTED RNA POLYMERASE SUBUNIT BETA"/>
    <property type="match status" value="1"/>
</dbReference>
<organism evidence="2 3">
    <name type="scientific">Saponaria officinalis</name>
    <name type="common">Common soapwort</name>
    <name type="synonym">Lychnis saponaria</name>
    <dbReference type="NCBI Taxonomy" id="3572"/>
    <lineage>
        <taxon>Eukaryota</taxon>
        <taxon>Viridiplantae</taxon>
        <taxon>Streptophyta</taxon>
        <taxon>Embryophyta</taxon>
        <taxon>Tracheophyta</taxon>
        <taxon>Spermatophyta</taxon>
        <taxon>Magnoliopsida</taxon>
        <taxon>eudicotyledons</taxon>
        <taxon>Gunneridae</taxon>
        <taxon>Pentapetalae</taxon>
        <taxon>Caryophyllales</taxon>
        <taxon>Caryophyllaceae</taxon>
        <taxon>Caryophylleae</taxon>
        <taxon>Saponaria</taxon>
    </lineage>
</organism>
<feature type="compositionally biased region" description="Basic and acidic residues" evidence="1">
    <location>
        <begin position="1"/>
        <end position="10"/>
    </location>
</feature>
<evidence type="ECO:0000256" key="1">
    <source>
        <dbReference type="SAM" id="MobiDB-lite"/>
    </source>
</evidence>
<proteinExistence type="predicted"/>
<name>A0AAW1H2U7_SAPOF</name>
<protein>
    <submittedName>
        <fullName evidence="2">Uncharacterized protein</fullName>
    </submittedName>
</protein>
<dbReference type="PANTHER" id="PTHR33924">
    <property type="entry name" value="CATION-TRANSPORTING ATPASE"/>
    <property type="match status" value="1"/>
</dbReference>
<feature type="compositionally biased region" description="Polar residues" evidence="1">
    <location>
        <begin position="14"/>
        <end position="30"/>
    </location>
</feature>
<gene>
    <name evidence="2" type="ORF">RND81_13G203700</name>
</gene>
<comment type="caution">
    <text evidence="2">The sequence shown here is derived from an EMBL/GenBank/DDBJ whole genome shotgun (WGS) entry which is preliminary data.</text>
</comment>